<reference evidence="2" key="1">
    <citation type="journal article" date="2016" name="Genome Announc.">
        <title>Draft Genome Sequences of Five Rapidly Growing Mycobacterium Species, M. thermoresistibile, M. fortuitum subsp. acetamidolyticum, M. canariasense, M. brisbanense, and M. novocastrense.</title>
        <authorList>
            <person name="Katahira K."/>
            <person name="Ogura Y."/>
            <person name="Gotoh Y."/>
            <person name="Hayashi T."/>
        </authorList>
    </citation>
    <scope>NUCLEOTIDE SEQUENCE [LARGE SCALE GENOMIC DNA]</scope>
    <source>
        <strain evidence="2">JCM15298</strain>
    </source>
</reference>
<accession>A0A117I8Q5</accession>
<dbReference type="RefSeq" id="WP_062654992.1">
    <property type="nucleotide sequence ID" value="NZ_CATORR010000025.1"/>
</dbReference>
<comment type="caution">
    <text evidence="1">The sequence shown here is derived from an EMBL/GenBank/DDBJ whole genome shotgun (WGS) entry which is preliminary data.</text>
</comment>
<evidence type="ECO:0000313" key="2">
    <source>
        <dbReference type="Proteomes" id="UP000069443"/>
    </source>
</evidence>
<evidence type="ECO:0000313" key="1">
    <source>
        <dbReference type="EMBL" id="GAS93602.1"/>
    </source>
</evidence>
<reference evidence="2" key="2">
    <citation type="submission" date="2016-02" db="EMBL/GenBank/DDBJ databases">
        <title>Draft genome sequence of five rapidly growing Mycobacterium species.</title>
        <authorList>
            <person name="Katahira K."/>
            <person name="Gotou Y."/>
            <person name="Iida K."/>
            <person name="Ogura Y."/>
            <person name="Hayashi T."/>
        </authorList>
    </citation>
    <scope>NUCLEOTIDE SEQUENCE [LARGE SCALE GENOMIC DNA]</scope>
    <source>
        <strain evidence="2">JCM15298</strain>
    </source>
</reference>
<dbReference type="STRING" id="228230.RMCC_0568"/>
<gene>
    <name evidence="1" type="ORF">RMCC_0568</name>
</gene>
<dbReference type="EMBL" id="BCSY01000020">
    <property type="protein sequence ID" value="GAS93602.1"/>
    <property type="molecule type" value="Genomic_DNA"/>
</dbReference>
<dbReference type="Proteomes" id="UP000069443">
    <property type="component" value="Unassembled WGS sequence"/>
</dbReference>
<keyword evidence="2" id="KW-1185">Reference proteome</keyword>
<sequence length="82" mass="9255">MNVVTEEVKDLAVTPSLVDHGANDDHTVERQIDLDWLKVLGGVHPRFGFDIPEFDHDRLQSLADILGYVFSRTELRPRSSPA</sequence>
<organism evidence="1 2">
    <name type="scientific">Mycolicibacterium canariasense</name>
    <name type="common">Mycobacterium canariasense</name>
    <dbReference type="NCBI Taxonomy" id="228230"/>
    <lineage>
        <taxon>Bacteria</taxon>
        <taxon>Bacillati</taxon>
        <taxon>Actinomycetota</taxon>
        <taxon>Actinomycetes</taxon>
        <taxon>Mycobacteriales</taxon>
        <taxon>Mycobacteriaceae</taxon>
        <taxon>Mycolicibacterium</taxon>
    </lineage>
</organism>
<proteinExistence type="predicted"/>
<protein>
    <submittedName>
        <fullName evidence="1">Acyl carrier protein</fullName>
    </submittedName>
</protein>
<dbReference type="AlphaFoldDB" id="A0A117I8Q5"/>
<name>A0A117I8Q5_MYCCR</name>